<dbReference type="KEGG" id="euz:DVS28_a0097"/>
<feature type="compositionally biased region" description="Polar residues" evidence="1">
    <location>
        <begin position="1"/>
        <end position="11"/>
    </location>
</feature>
<feature type="transmembrane region" description="Helical" evidence="2">
    <location>
        <begin position="57"/>
        <end position="73"/>
    </location>
</feature>
<dbReference type="Proteomes" id="UP000264006">
    <property type="component" value="Chromosome"/>
</dbReference>
<evidence type="ECO:0000313" key="4">
    <source>
        <dbReference type="Proteomes" id="UP000264006"/>
    </source>
</evidence>
<sequence>MTDRSPQTDTTPLIDPTRSLDTPRLMDPTRRGRVGALALSALAALALAVPMPIALRGALVLAFVAVGPGLAVVGPDVRRLGAGVVVVVSVAVSVVVSTTVLLIGPWSGPRALQILVGVTVVAATAGLLLRQRKVSG</sequence>
<proteinExistence type="predicted"/>
<evidence type="ECO:0000313" key="3">
    <source>
        <dbReference type="EMBL" id="AXV04805.1"/>
    </source>
</evidence>
<keyword evidence="2" id="KW-0472">Membrane</keyword>
<evidence type="ECO:0000256" key="1">
    <source>
        <dbReference type="SAM" id="MobiDB-lite"/>
    </source>
</evidence>
<keyword evidence="4" id="KW-1185">Reference proteome</keyword>
<accession>A0A346XRF8</accession>
<dbReference type="EMBL" id="CP031165">
    <property type="protein sequence ID" value="AXV04805.1"/>
    <property type="molecule type" value="Genomic_DNA"/>
</dbReference>
<keyword evidence="2" id="KW-0812">Transmembrane</keyword>
<evidence type="ECO:0000256" key="2">
    <source>
        <dbReference type="SAM" id="Phobius"/>
    </source>
</evidence>
<keyword evidence="2" id="KW-1133">Transmembrane helix</keyword>
<feature type="region of interest" description="Disordered" evidence="1">
    <location>
        <begin position="1"/>
        <end position="26"/>
    </location>
</feature>
<dbReference type="RefSeq" id="WP_114589700.1">
    <property type="nucleotide sequence ID" value="NZ_CP031165.1"/>
</dbReference>
<name>A0A346XRF8_9ACTN</name>
<reference evidence="3 4" key="1">
    <citation type="submission" date="2018-09" db="EMBL/GenBank/DDBJ databases">
        <title>Complete genome sequence of Euzebya sp. DY32-46 isolated from seawater of Pacific Ocean.</title>
        <authorList>
            <person name="Xu L."/>
            <person name="Wu Y.-H."/>
            <person name="Xu X.-W."/>
        </authorList>
    </citation>
    <scope>NUCLEOTIDE SEQUENCE [LARGE SCALE GENOMIC DNA]</scope>
    <source>
        <strain evidence="3 4">DY32-46</strain>
    </source>
</reference>
<feature type="transmembrane region" description="Helical" evidence="2">
    <location>
        <begin position="110"/>
        <end position="129"/>
    </location>
</feature>
<feature type="transmembrane region" description="Helical" evidence="2">
    <location>
        <begin position="80"/>
        <end position="104"/>
    </location>
</feature>
<organism evidence="3 4">
    <name type="scientific">Euzebya pacifica</name>
    <dbReference type="NCBI Taxonomy" id="1608957"/>
    <lineage>
        <taxon>Bacteria</taxon>
        <taxon>Bacillati</taxon>
        <taxon>Actinomycetota</taxon>
        <taxon>Nitriliruptoria</taxon>
        <taxon>Euzebyales</taxon>
    </lineage>
</organism>
<gene>
    <name evidence="3" type="ORF">DVS28_a0097</name>
</gene>
<protein>
    <submittedName>
        <fullName evidence="3">Uncharacterized protein</fullName>
    </submittedName>
</protein>
<feature type="transmembrane region" description="Helical" evidence="2">
    <location>
        <begin position="34"/>
        <end position="51"/>
    </location>
</feature>
<dbReference type="AlphaFoldDB" id="A0A346XRF8"/>